<dbReference type="PANTHER" id="PTHR21064">
    <property type="entry name" value="AMINOGLYCOSIDE PHOSPHOTRANSFERASE DOMAIN-CONTAINING PROTEIN-RELATED"/>
    <property type="match status" value="1"/>
</dbReference>
<dbReference type="InterPro" id="IPR011009">
    <property type="entry name" value="Kinase-like_dom_sf"/>
</dbReference>
<evidence type="ECO:0000313" key="2">
    <source>
        <dbReference type="Proteomes" id="UP001595593"/>
    </source>
</evidence>
<dbReference type="EMBL" id="JBHRTN010000007">
    <property type="protein sequence ID" value="MFC3124633.1"/>
    <property type="molecule type" value="Genomic_DNA"/>
</dbReference>
<reference evidence="2" key="1">
    <citation type="journal article" date="2019" name="Int. J. Syst. Evol. Microbiol.">
        <title>The Global Catalogue of Microorganisms (GCM) 10K type strain sequencing project: providing services to taxonomists for standard genome sequencing and annotation.</title>
        <authorList>
            <consortium name="The Broad Institute Genomics Platform"/>
            <consortium name="The Broad Institute Genome Sequencing Center for Infectious Disease"/>
            <person name="Wu L."/>
            <person name="Ma J."/>
        </authorList>
    </citation>
    <scope>NUCLEOTIDE SEQUENCE [LARGE SCALE GENOMIC DNA]</scope>
    <source>
        <strain evidence="2">KCTC 52094</strain>
    </source>
</reference>
<dbReference type="SUPFAM" id="SSF56112">
    <property type="entry name" value="Protein kinase-like (PK-like)"/>
    <property type="match status" value="1"/>
</dbReference>
<dbReference type="Proteomes" id="UP001595593">
    <property type="component" value="Unassembled WGS sequence"/>
</dbReference>
<accession>A0ABV7FYE4</accession>
<dbReference type="InterPro" id="IPR050249">
    <property type="entry name" value="Pseudomonas-type_ThrB"/>
</dbReference>
<sequence length="361" mass="39271">MAEERGNSQEYMATGAGFLAELPLAELSAAEAEAMAARHFGFHGRATRLAGGRYLAFHLATEDGRGFVLQVLHPAEEPGLAHFQTVTLLNLARAHPELPVPRLHRPLCGRGAEATAGIGGQSCRLRLLDHLPGRPMHLTAPCHRQRRAVGTMLAQLDRGLAEQADGADPKPSGLPVRRMAGLWKLITSLPQIGDRGLAAGLLERFERNLAPRLLRLPVQPVHLELIRRNLRVSEDDHAAIIGITGFEALAYAPSVDALARACADQLQPEGHPLAGPGDVVEAFHALRPLRPEELDLLAGLIAAHVVMVTIQHAWTLSRRRAEAPDVRHDYAHALSGLRRLGVLPQDEAETYLRRRIAAART</sequence>
<dbReference type="PANTHER" id="PTHR21064:SF6">
    <property type="entry name" value="AMINOGLYCOSIDE PHOSPHOTRANSFERASE DOMAIN-CONTAINING PROTEIN"/>
    <property type="match status" value="1"/>
</dbReference>
<protein>
    <recommendedName>
        <fullName evidence="3">Aminoglycoside phosphotransferase domain-containing protein</fullName>
    </recommendedName>
</protein>
<gene>
    <name evidence="1" type="ORF">ACFOD4_06115</name>
</gene>
<keyword evidence="2" id="KW-1185">Reference proteome</keyword>
<evidence type="ECO:0008006" key="3">
    <source>
        <dbReference type="Google" id="ProtNLM"/>
    </source>
</evidence>
<evidence type="ECO:0000313" key="1">
    <source>
        <dbReference type="EMBL" id="MFC3124633.1"/>
    </source>
</evidence>
<dbReference type="Gene3D" id="3.90.1200.10">
    <property type="match status" value="1"/>
</dbReference>
<comment type="caution">
    <text evidence="1">The sequence shown here is derived from an EMBL/GenBank/DDBJ whole genome shotgun (WGS) entry which is preliminary data.</text>
</comment>
<dbReference type="RefSeq" id="WP_379595051.1">
    <property type="nucleotide sequence ID" value="NZ_JBHRTN010000007.1"/>
</dbReference>
<organism evidence="1 2">
    <name type="scientific">Teichococcus globiformis</name>
    <dbReference type="NCBI Taxonomy" id="2307229"/>
    <lineage>
        <taxon>Bacteria</taxon>
        <taxon>Pseudomonadati</taxon>
        <taxon>Pseudomonadota</taxon>
        <taxon>Alphaproteobacteria</taxon>
        <taxon>Acetobacterales</taxon>
        <taxon>Roseomonadaceae</taxon>
        <taxon>Roseomonas</taxon>
    </lineage>
</organism>
<proteinExistence type="predicted"/>
<name>A0ABV7FYE4_9PROT</name>